<dbReference type="Pfam" id="PF13469">
    <property type="entry name" value="Sulfotransfer_3"/>
    <property type="match status" value="1"/>
</dbReference>
<dbReference type="Proteomes" id="UP000670475">
    <property type="component" value="Unassembled WGS sequence"/>
</dbReference>
<sequence length="272" mass="31055">MWAVARKARRKLGRVKARATGRPAAARPTPKGGRLVTSPVFVLSSVRSGSTLLRVLLNSHPLIRAPHEMHLRTLEVKQTRAYTEKAMKQLGLDGEELEHLLWDRILHRELSHSGKELIVDKTPGNALIWRRLHEAWPDARFVFLLRHPASMVSSLINGRPDRELAQTVAEVKQYVDAVEEARGQLPGLTVRYEELTEKPTEVTQEICAFLGVEWDRRMLNYGKQEHGPFQAFIGDWSDNIKSGKIQQARELPRPDEVPDSLKEVTRHWGYEC</sequence>
<evidence type="ECO:0000313" key="3">
    <source>
        <dbReference type="EMBL" id="MBP0459610.1"/>
    </source>
</evidence>
<feature type="region of interest" description="Disordered" evidence="2">
    <location>
        <begin position="1"/>
        <end position="31"/>
    </location>
</feature>
<dbReference type="GO" id="GO:0008476">
    <property type="term" value="F:protein-tyrosine sulfotransferase activity"/>
    <property type="evidence" value="ECO:0007669"/>
    <property type="project" value="InterPro"/>
</dbReference>
<evidence type="ECO:0000313" key="4">
    <source>
        <dbReference type="Proteomes" id="UP000670475"/>
    </source>
</evidence>
<dbReference type="Gene3D" id="3.40.50.300">
    <property type="entry name" value="P-loop containing nucleotide triphosphate hydrolases"/>
    <property type="match status" value="1"/>
</dbReference>
<dbReference type="InterPro" id="IPR026634">
    <property type="entry name" value="TPST-like"/>
</dbReference>
<dbReference type="EMBL" id="JAGIQL010000078">
    <property type="protein sequence ID" value="MBP0459610.1"/>
    <property type="molecule type" value="Genomic_DNA"/>
</dbReference>
<dbReference type="AlphaFoldDB" id="A0A940RWM1"/>
<proteinExistence type="predicted"/>
<gene>
    <name evidence="3" type="ORF">JFN87_19185</name>
</gene>
<evidence type="ECO:0000256" key="2">
    <source>
        <dbReference type="SAM" id="MobiDB-lite"/>
    </source>
</evidence>
<dbReference type="SUPFAM" id="SSF52540">
    <property type="entry name" value="P-loop containing nucleoside triphosphate hydrolases"/>
    <property type="match status" value="1"/>
</dbReference>
<protein>
    <submittedName>
        <fullName evidence="3">Sulfotransferase</fullName>
    </submittedName>
</protein>
<organism evidence="3 4">
    <name type="scientific">Streptomyces montanisoli</name>
    <dbReference type="NCBI Taxonomy" id="2798581"/>
    <lineage>
        <taxon>Bacteria</taxon>
        <taxon>Bacillati</taxon>
        <taxon>Actinomycetota</taxon>
        <taxon>Actinomycetes</taxon>
        <taxon>Kitasatosporales</taxon>
        <taxon>Streptomycetaceae</taxon>
        <taxon>Streptomyces</taxon>
    </lineage>
</organism>
<name>A0A940RWM1_9ACTN</name>
<feature type="compositionally biased region" description="Basic residues" evidence="2">
    <location>
        <begin position="1"/>
        <end position="19"/>
    </location>
</feature>
<feature type="compositionally biased region" description="Low complexity" evidence="2">
    <location>
        <begin position="20"/>
        <end position="31"/>
    </location>
</feature>
<dbReference type="PANTHER" id="PTHR12788">
    <property type="entry name" value="PROTEIN-TYROSINE SULFOTRANSFERASE 2"/>
    <property type="match status" value="1"/>
</dbReference>
<reference evidence="3" key="1">
    <citation type="submission" date="2021-03" db="EMBL/GenBank/DDBJ databases">
        <title>Whole genome sequence of Streptomyces bomunensis MMS17-BM035.</title>
        <authorList>
            <person name="Lee J.H."/>
        </authorList>
    </citation>
    <scope>NUCLEOTIDE SEQUENCE</scope>
    <source>
        <strain evidence="3">MMS17-BM035</strain>
    </source>
</reference>
<keyword evidence="4" id="KW-1185">Reference proteome</keyword>
<dbReference type="PANTHER" id="PTHR12788:SF10">
    <property type="entry name" value="PROTEIN-TYROSINE SULFOTRANSFERASE"/>
    <property type="match status" value="1"/>
</dbReference>
<keyword evidence="1" id="KW-0808">Transferase</keyword>
<evidence type="ECO:0000256" key="1">
    <source>
        <dbReference type="ARBA" id="ARBA00022679"/>
    </source>
</evidence>
<dbReference type="InterPro" id="IPR027417">
    <property type="entry name" value="P-loop_NTPase"/>
</dbReference>
<comment type="caution">
    <text evidence="3">The sequence shown here is derived from an EMBL/GenBank/DDBJ whole genome shotgun (WGS) entry which is preliminary data.</text>
</comment>
<accession>A0A940RWM1</accession>